<sequence>MNIRPDAQDANYLSLVHTAPLFDVNVAALGKRRMETLIHIAHLFTCHFSLRMIKFSGGLDGKLHGGLRYPLTLAGRVLAKVIVPRVPQPKADAVTASGRNASCRSLLLSQGRLSQVGSQATIGSFPLDKKQVVAYGGLDAEECTYLGMRPDGSLEVHPGGVLKALPQNGISVGDGCKALSALRGVVHLLADHSCGNTSLFEPSSCSTATSLRCRSRTSVSEKQPR</sequence>
<name>G2RBU6_THETT</name>
<keyword evidence="2" id="KW-1185">Reference proteome</keyword>
<accession>G2RBU6</accession>
<dbReference type="EMBL" id="CP003012">
    <property type="protein sequence ID" value="AEO69267.1"/>
    <property type="molecule type" value="Genomic_DNA"/>
</dbReference>
<proteinExistence type="predicted"/>
<gene>
    <name evidence="1" type="ORF">THITE_113942</name>
</gene>
<reference evidence="1 2" key="1">
    <citation type="journal article" date="2011" name="Nat. Biotechnol.">
        <title>Comparative genomic analysis of the thermophilic biomass-degrading fungi Myceliophthora thermophila and Thielavia terrestris.</title>
        <authorList>
            <person name="Berka R.M."/>
            <person name="Grigoriev I.V."/>
            <person name="Otillar R."/>
            <person name="Salamov A."/>
            <person name="Grimwood J."/>
            <person name="Reid I."/>
            <person name="Ishmael N."/>
            <person name="John T."/>
            <person name="Darmond C."/>
            <person name="Moisan M.-C."/>
            <person name="Henrissat B."/>
            <person name="Coutinho P.M."/>
            <person name="Lombard V."/>
            <person name="Natvig D.O."/>
            <person name="Lindquist E."/>
            <person name="Schmutz J."/>
            <person name="Lucas S."/>
            <person name="Harris P."/>
            <person name="Powlowski J."/>
            <person name="Bellemare A."/>
            <person name="Taylor D."/>
            <person name="Butler G."/>
            <person name="de Vries R.P."/>
            <person name="Allijn I.E."/>
            <person name="van den Brink J."/>
            <person name="Ushinsky S."/>
            <person name="Storms R."/>
            <person name="Powell A.J."/>
            <person name="Paulsen I.T."/>
            <person name="Elbourne L.D.H."/>
            <person name="Baker S.E."/>
            <person name="Magnuson J."/>
            <person name="LaBoissiere S."/>
            <person name="Clutterbuck A.J."/>
            <person name="Martinez D."/>
            <person name="Wogulis M."/>
            <person name="de Leon A.L."/>
            <person name="Rey M.W."/>
            <person name="Tsang A."/>
        </authorList>
    </citation>
    <scope>NUCLEOTIDE SEQUENCE [LARGE SCALE GENOMIC DNA]</scope>
    <source>
        <strain evidence="2">ATCC 38088 / NRRL 8126</strain>
    </source>
</reference>
<dbReference type="HOGENOM" id="CLU_1230655_0_0_1"/>
<dbReference type="KEGG" id="ttt:THITE_113942"/>
<evidence type="ECO:0000313" key="2">
    <source>
        <dbReference type="Proteomes" id="UP000008181"/>
    </source>
</evidence>
<organism evidence="1 2">
    <name type="scientific">Thermothielavioides terrestris (strain ATCC 38088 / NRRL 8126)</name>
    <name type="common">Thielavia terrestris</name>
    <dbReference type="NCBI Taxonomy" id="578455"/>
    <lineage>
        <taxon>Eukaryota</taxon>
        <taxon>Fungi</taxon>
        <taxon>Dikarya</taxon>
        <taxon>Ascomycota</taxon>
        <taxon>Pezizomycotina</taxon>
        <taxon>Sordariomycetes</taxon>
        <taxon>Sordariomycetidae</taxon>
        <taxon>Sordariales</taxon>
        <taxon>Chaetomiaceae</taxon>
        <taxon>Thermothielavioides</taxon>
        <taxon>Thermothielavioides terrestris</taxon>
    </lineage>
</organism>
<dbReference type="RefSeq" id="XP_003655603.1">
    <property type="nucleotide sequence ID" value="XM_003655555.1"/>
</dbReference>
<evidence type="ECO:0000313" key="1">
    <source>
        <dbReference type="EMBL" id="AEO69267.1"/>
    </source>
</evidence>
<protein>
    <submittedName>
        <fullName evidence="1">Uncharacterized protein</fullName>
    </submittedName>
</protein>
<dbReference type="GeneID" id="11524413"/>
<dbReference type="AlphaFoldDB" id="G2RBU6"/>
<dbReference type="Proteomes" id="UP000008181">
    <property type="component" value="Chromosome 4"/>
</dbReference>